<comment type="similarity">
    <text evidence="2">Belongs to the EamA transporter family.</text>
</comment>
<dbReference type="OrthoDB" id="369870at2"/>
<evidence type="ECO:0000256" key="5">
    <source>
        <dbReference type="ARBA" id="ARBA00022692"/>
    </source>
</evidence>
<feature type="transmembrane region" description="Helical" evidence="8">
    <location>
        <begin position="127"/>
        <end position="144"/>
    </location>
</feature>
<evidence type="ECO:0000256" key="7">
    <source>
        <dbReference type="ARBA" id="ARBA00023136"/>
    </source>
</evidence>
<evidence type="ECO:0000313" key="11">
    <source>
        <dbReference type="EMBL" id="KZN94673.1"/>
    </source>
</evidence>
<name>A0A167YXR4_9BACI</name>
<dbReference type="NCBIfam" id="TIGR00688">
    <property type="entry name" value="rarD"/>
    <property type="match status" value="1"/>
</dbReference>
<evidence type="ECO:0000313" key="10">
    <source>
        <dbReference type="EMBL" id="ASS91015.1"/>
    </source>
</evidence>
<dbReference type="PANTHER" id="PTHR22911:SF137">
    <property type="entry name" value="SOLUTE CARRIER FAMILY 35 MEMBER G2-RELATED"/>
    <property type="match status" value="1"/>
</dbReference>
<keyword evidence="12" id="KW-1185">Reference proteome</keyword>
<evidence type="ECO:0000256" key="8">
    <source>
        <dbReference type="SAM" id="Phobius"/>
    </source>
</evidence>
<dbReference type="GeneID" id="301125974"/>
<dbReference type="Pfam" id="PF00892">
    <property type="entry name" value="EamA"/>
    <property type="match status" value="1"/>
</dbReference>
<keyword evidence="6 8" id="KW-1133">Transmembrane helix</keyword>
<dbReference type="EMBL" id="LWBR01000079">
    <property type="protein sequence ID" value="KZN94673.1"/>
    <property type="molecule type" value="Genomic_DNA"/>
</dbReference>
<dbReference type="GO" id="GO:0005886">
    <property type="term" value="C:plasma membrane"/>
    <property type="evidence" value="ECO:0007669"/>
    <property type="project" value="UniProtKB-SubCell"/>
</dbReference>
<dbReference type="Proteomes" id="UP000214606">
    <property type="component" value="Chromosome"/>
</dbReference>
<evidence type="ECO:0000256" key="4">
    <source>
        <dbReference type="ARBA" id="ARBA00022475"/>
    </source>
</evidence>
<keyword evidence="3" id="KW-0813">Transport</keyword>
<feature type="domain" description="EamA" evidence="9">
    <location>
        <begin position="3"/>
        <end position="143"/>
    </location>
</feature>
<feature type="transmembrane region" description="Helical" evidence="8">
    <location>
        <begin position="178"/>
        <end position="197"/>
    </location>
</feature>
<evidence type="ECO:0000313" key="13">
    <source>
        <dbReference type="Proteomes" id="UP000214606"/>
    </source>
</evidence>
<feature type="transmembrane region" description="Helical" evidence="8">
    <location>
        <begin position="209"/>
        <end position="229"/>
    </location>
</feature>
<proteinExistence type="inferred from homology"/>
<dbReference type="Proteomes" id="UP000076476">
    <property type="component" value="Unassembled WGS sequence"/>
</dbReference>
<dbReference type="KEGG" id="apak:AP3564_12995"/>
<dbReference type="EMBL" id="CP017703">
    <property type="protein sequence ID" value="ASS91015.1"/>
    <property type="molecule type" value="Genomic_DNA"/>
</dbReference>
<dbReference type="InterPro" id="IPR037185">
    <property type="entry name" value="EmrE-like"/>
</dbReference>
<reference evidence="10 13" key="2">
    <citation type="submission" date="2016-10" db="EMBL/GenBank/DDBJ databases">
        <title>The whole genome sequencing and assembly of Aeribacillus pallidus KCTC3564 strain.</title>
        <authorList>
            <person name="Lee Y.-J."/>
            <person name="Park M.-K."/>
            <person name="Yi H."/>
            <person name="Bahn Y.-S."/>
            <person name="Kim J.F."/>
            <person name="Lee D.-W."/>
        </authorList>
    </citation>
    <scope>NUCLEOTIDE SEQUENCE [LARGE SCALE GENOMIC DNA]</scope>
    <source>
        <strain evidence="10 13">KCTC3564</strain>
    </source>
</reference>
<comment type="subcellular location">
    <subcellularLocation>
        <location evidence="1">Cell membrane</location>
        <topology evidence="1">Multi-pass membrane protein</topology>
    </subcellularLocation>
</comment>
<dbReference type="STRING" id="33936.AZI98_18400"/>
<accession>A0A167YXR4</accession>
<feature type="transmembrane region" description="Helical" evidence="8">
    <location>
        <begin position="5"/>
        <end position="22"/>
    </location>
</feature>
<keyword evidence="4" id="KW-1003">Cell membrane</keyword>
<evidence type="ECO:0000256" key="6">
    <source>
        <dbReference type="ARBA" id="ARBA00022989"/>
    </source>
</evidence>
<feature type="transmembrane region" description="Helical" evidence="8">
    <location>
        <begin position="236"/>
        <end position="260"/>
    </location>
</feature>
<keyword evidence="7 8" id="KW-0472">Membrane</keyword>
<sequence length="299" mass="34106">MRSGIMYISLSYILWGIFPIYWKVLDHVSSEEILAHRIIWSFVFVLLLLLFQKRFADFLYECTKIVKSPKILLTLALSSFLISANWFVYIWAVNHDRVLETSLGYYINPLVSVLLGMIFLHEKLNKGQQTAFLFAAFGVLISTVHYGHVPWTSLILASTFGFYGLAKKVIKLDSAFGLALETFVVFPIGIIYVLYLESLGSSVFFEWDASTNFLLMGTGVITAIPLLLFAKGTPKIPMYFLGVLQYIAPTITFFLGVFLYHEPFTVVELITFVCIWTGIIIFTMSEPSFKTIWKTRLSK</sequence>
<dbReference type="RefSeq" id="WP_063389699.1">
    <property type="nucleotide sequence ID" value="NZ_CP017703.1"/>
</dbReference>
<evidence type="ECO:0000313" key="12">
    <source>
        <dbReference type="Proteomes" id="UP000076476"/>
    </source>
</evidence>
<dbReference type="AlphaFoldDB" id="A0A167YXR4"/>
<feature type="transmembrane region" description="Helical" evidence="8">
    <location>
        <begin position="266"/>
        <end position="284"/>
    </location>
</feature>
<organism evidence="11 12">
    <name type="scientific">Aeribacillus pallidus</name>
    <dbReference type="NCBI Taxonomy" id="33936"/>
    <lineage>
        <taxon>Bacteria</taxon>
        <taxon>Bacillati</taxon>
        <taxon>Bacillota</taxon>
        <taxon>Bacilli</taxon>
        <taxon>Bacillales</taxon>
        <taxon>Bacillaceae</taxon>
        <taxon>Aeribacillus</taxon>
    </lineage>
</organism>
<evidence type="ECO:0000256" key="3">
    <source>
        <dbReference type="ARBA" id="ARBA00022448"/>
    </source>
</evidence>
<dbReference type="SUPFAM" id="SSF103481">
    <property type="entry name" value="Multidrug resistance efflux transporter EmrE"/>
    <property type="match status" value="2"/>
</dbReference>
<dbReference type="InterPro" id="IPR000620">
    <property type="entry name" value="EamA_dom"/>
</dbReference>
<feature type="transmembrane region" description="Helical" evidence="8">
    <location>
        <begin position="71"/>
        <end position="91"/>
    </location>
</feature>
<evidence type="ECO:0000256" key="2">
    <source>
        <dbReference type="ARBA" id="ARBA00007362"/>
    </source>
</evidence>
<dbReference type="InterPro" id="IPR004626">
    <property type="entry name" value="RarD"/>
</dbReference>
<protein>
    <submittedName>
        <fullName evidence="11">Transporter</fullName>
    </submittedName>
</protein>
<dbReference type="PANTHER" id="PTHR22911">
    <property type="entry name" value="ACYL-MALONYL CONDENSING ENZYME-RELATED"/>
    <property type="match status" value="1"/>
</dbReference>
<keyword evidence="5 8" id="KW-0812">Transmembrane</keyword>
<evidence type="ECO:0000256" key="1">
    <source>
        <dbReference type="ARBA" id="ARBA00004651"/>
    </source>
</evidence>
<reference evidence="11 12" key="1">
    <citation type="submission" date="2016-04" db="EMBL/GenBank/DDBJ databases">
        <title>Draft genome sequence of Aeribacillus pallidus 8m3 from petroleum reservoir.</title>
        <authorList>
            <person name="Poltaraus A.B."/>
            <person name="Nazina T.N."/>
            <person name="Tourova T.P."/>
            <person name="Malakho S.M."/>
            <person name="Korshunova A.V."/>
            <person name="Sokolova D.S."/>
        </authorList>
    </citation>
    <scope>NUCLEOTIDE SEQUENCE [LARGE SCALE GENOMIC DNA]</scope>
    <source>
        <strain evidence="11 12">8m3</strain>
    </source>
</reference>
<gene>
    <name evidence="10" type="ORF">AP3564_12995</name>
    <name evidence="11" type="ORF">AZI98_18400</name>
</gene>
<feature type="transmembrane region" description="Helical" evidence="8">
    <location>
        <begin position="34"/>
        <end position="51"/>
    </location>
</feature>
<evidence type="ECO:0000259" key="9">
    <source>
        <dbReference type="Pfam" id="PF00892"/>
    </source>
</evidence>
<feature type="transmembrane region" description="Helical" evidence="8">
    <location>
        <begin position="103"/>
        <end position="120"/>
    </location>
</feature>